<evidence type="ECO:0000313" key="3">
    <source>
        <dbReference type="Proteomes" id="UP000612899"/>
    </source>
</evidence>
<name>A0A8J3VJE5_9ACTN</name>
<dbReference type="Pfam" id="PF01904">
    <property type="entry name" value="DUF72"/>
    <property type="match status" value="1"/>
</dbReference>
<dbReference type="PANTHER" id="PTHR30348">
    <property type="entry name" value="UNCHARACTERIZED PROTEIN YECE"/>
    <property type="match status" value="1"/>
</dbReference>
<gene>
    <name evidence="2" type="ORF">Rhe02_59850</name>
</gene>
<dbReference type="InterPro" id="IPR036520">
    <property type="entry name" value="UPF0759_sf"/>
</dbReference>
<reference evidence="2" key="1">
    <citation type="submission" date="2021-01" db="EMBL/GenBank/DDBJ databases">
        <title>Whole genome shotgun sequence of Rhizocola hellebori NBRC 109834.</title>
        <authorList>
            <person name="Komaki H."/>
            <person name="Tamura T."/>
        </authorList>
    </citation>
    <scope>NUCLEOTIDE SEQUENCE</scope>
    <source>
        <strain evidence="2">NBRC 109834</strain>
    </source>
</reference>
<dbReference type="PANTHER" id="PTHR30348:SF9">
    <property type="entry name" value="UPF0759 PROTEIN YECE"/>
    <property type="match status" value="1"/>
</dbReference>
<feature type="region of interest" description="Disordered" evidence="1">
    <location>
        <begin position="270"/>
        <end position="289"/>
    </location>
</feature>
<evidence type="ECO:0008006" key="4">
    <source>
        <dbReference type="Google" id="ProtNLM"/>
    </source>
</evidence>
<dbReference type="Gene3D" id="3.20.20.410">
    <property type="entry name" value="Protein of unknown function UPF0759"/>
    <property type="match status" value="1"/>
</dbReference>
<dbReference type="SUPFAM" id="SSF117396">
    <property type="entry name" value="TM1631-like"/>
    <property type="match status" value="1"/>
</dbReference>
<proteinExistence type="predicted"/>
<dbReference type="Proteomes" id="UP000612899">
    <property type="component" value="Unassembled WGS sequence"/>
</dbReference>
<protein>
    <recommendedName>
        <fullName evidence="4">DUF72 domain-containing protein</fullName>
    </recommendedName>
</protein>
<dbReference type="EMBL" id="BONY01000042">
    <property type="protein sequence ID" value="GIH07918.1"/>
    <property type="molecule type" value="Genomic_DNA"/>
</dbReference>
<dbReference type="AlphaFoldDB" id="A0A8J3VJE5"/>
<sequence length="289" mass="32469">MTGVSSARLHVGCAMWTHKPWQGRFLPHPLAAGERLRSYAEWCNAVEGNTTFYATPARHTVASWAQQTDPSFRFVIKLPKPITHEKRLMGIDDELRAFLAAIEPLGPRAHALWLQLPGSFTPADVPALAGFLGRLPKQYRYAVEVRHRAFFDDPAATQLLESVLNEAAAEWIPFDTIAFFASPPGSEAERDAWAKKPRMPRRSVALTDRPIVRYLGRDATEQTVAGWQPWIDTVAAWLREGRSPTVFIHTPDNADALPLSRRFHDEVRSRVPELEPLPEPGPAQQPTLF</sequence>
<dbReference type="InterPro" id="IPR002763">
    <property type="entry name" value="DUF72"/>
</dbReference>
<accession>A0A8J3VJE5</accession>
<evidence type="ECO:0000256" key="1">
    <source>
        <dbReference type="SAM" id="MobiDB-lite"/>
    </source>
</evidence>
<keyword evidence="3" id="KW-1185">Reference proteome</keyword>
<evidence type="ECO:0000313" key="2">
    <source>
        <dbReference type="EMBL" id="GIH07918.1"/>
    </source>
</evidence>
<organism evidence="2 3">
    <name type="scientific">Rhizocola hellebori</name>
    <dbReference type="NCBI Taxonomy" id="1392758"/>
    <lineage>
        <taxon>Bacteria</taxon>
        <taxon>Bacillati</taxon>
        <taxon>Actinomycetota</taxon>
        <taxon>Actinomycetes</taxon>
        <taxon>Micromonosporales</taxon>
        <taxon>Micromonosporaceae</taxon>
        <taxon>Rhizocola</taxon>
    </lineage>
</organism>
<comment type="caution">
    <text evidence="2">The sequence shown here is derived from an EMBL/GenBank/DDBJ whole genome shotgun (WGS) entry which is preliminary data.</text>
</comment>